<evidence type="ECO:0000256" key="2">
    <source>
        <dbReference type="ARBA" id="ARBA00023315"/>
    </source>
</evidence>
<gene>
    <name evidence="4" type="ORF">SAMN02745176_01613</name>
</gene>
<evidence type="ECO:0000256" key="1">
    <source>
        <dbReference type="ARBA" id="ARBA00022679"/>
    </source>
</evidence>
<dbReference type="PROSITE" id="PS51186">
    <property type="entry name" value="GNAT"/>
    <property type="match status" value="2"/>
</dbReference>
<dbReference type="OrthoDB" id="7163760at2"/>
<dbReference type="InterPro" id="IPR000182">
    <property type="entry name" value="GNAT_dom"/>
</dbReference>
<dbReference type="SUPFAM" id="SSF55729">
    <property type="entry name" value="Acyl-CoA N-acyltransferases (Nat)"/>
    <property type="match status" value="2"/>
</dbReference>
<dbReference type="AlphaFoldDB" id="A0A1M6EKI0"/>
<evidence type="ECO:0000313" key="4">
    <source>
        <dbReference type="EMBL" id="SHI85939.1"/>
    </source>
</evidence>
<evidence type="ECO:0000313" key="5">
    <source>
        <dbReference type="Proteomes" id="UP000184442"/>
    </source>
</evidence>
<dbReference type="Gene3D" id="3.40.630.30">
    <property type="match status" value="2"/>
</dbReference>
<dbReference type="GO" id="GO:0005840">
    <property type="term" value="C:ribosome"/>
    <property type="evidence" value="ECO:0007669"/>
    <property type="project" value="UniProtKB-KW"/>
</dbReference>
<dbReference type="Proteomes" id="UP000184442">
    <property type="component" value="Unassembled WGS sequence"/>
</dbReference>
<feature type="domain" description="N-acetyltransferase" evidence="3">
    <location>
        <begin position="1"/>
        <end position="146"/>
    </location>
</feature>
<dbReference type="RefSeq" id="WP_073025700.1">
    <property type="nucleotide sequence ID" value="NZ_FQZS01000009.1"/>
</dbReference>
<name>A0A1M6EKI0_9FIRM</name>
<keyword evidence="1" id="KW-0808">Transferase</keyword>
<keyword evidence="5" id="KW-1185">Reference proteome</keyword>
<accession>A0A1M6EKI0</accession>
<dbReference type="EMBL" id="FQZS01000009">
    <property type="protein sequence ID" value="SHI85939.1"/>
    <property type="molecule type" value="Genomic_DNA"/>
</dbReference>
<keyword evidence="4" id="KW-0687">Ribonucleoprotein</keyword>
<protein>
    <submittedName>
        <fullName evidence="4">Ribosomal protein S18 acetylase RimI</fullName>
    </submittedName>
</protein>
<keyword evidence="4" id="KW-0689">Ribosomal protein</keyword>
<dbReference type="Pfam" id="PF00583">
    <property type="entry name" value="Acetyltransf_1"/>
    <property type="match status" value="2"/>
</dbReference>
<reference evidence="4 5" key="1">
    <citation type="submission" date="2016-11" db="EMBL/GenBank/DDBJ databases">
        <authorList>
            <person name="Jaros S."/>
            <person name="Januszkiewicz K."/>
            <person name="Wedrychowicz H."/>
        </authorList>
    </citation>
    <scope>NUCLEOTIDE SEQUENCE [LARGE SCALE GENOMIC DNA]</scope>
    <source>
        <strain evidence="4 5">DSM 19022</strain>
    </source>
</reference>
<dbReference type="STRING" id="1122184.SAMN02745176_01613"/>
<dbReference type="InterPro" id="IPR050680">
    <property type="entry name" value="YpeA/RimI_acetyltransf"/>
</dbReference>
<dbReference type="CDD" id="cd04301">
    <property type="entry name" value="NAT_SF"/>
    <property type="match status" value="2"/>
</dbReference>
<dbReference type="GO" id="GO:0016747">
    <property type="term" value="F:acyltransferase activity, transferring groups other than amino-acyl groups"/>
    <property type="evidence" value="ECO:0007669"/>
    <property type="project" value="InterPro"/>
</dbReference>
<feature type="domain" description="N-acetyltransferase" evidence="3">
    <location>
        <begin position="153"/>
        <end position="292"/>
    </location>
</feature>
<evidence type="ECO:0000259" key="3">
    <source>
        <dbReference type="PROSITE" id="PS51186"/>
    </source>
</evidence>
<keyword evidence="2" id="KW-0012">Acyltransferase</keyword>
<dbReference type="InterPro" id="IPR016181">
    <property type="entry name" value="Acyl_CoA_acyltransferase"/>
</dbReference>
<sequence length="292" mass="34034">MHIKSLNRLDPITEKEIEEVYWSCKEHDNLKGNLYLDGTVNFNQEMKYLFLLYEENKLVSFLFMFIPTREEAEISAYTLPDYRRRGYFKKLLSEAVEELKIYDIKDILFVCENQSLSGKESINSLGAEYDFTEYYMKFDKASKILDNSDEFKTKFYLPDKSDIRRLAYISAQVYEGNYEEEEEFIKNCLNSAERKTYATVLGDQIIGIGSGYFGHEEVAIYGVGILPEFQGKGYGKELILLIVKHLLETGHDDITIEVDSNNIKAFNLYKNTGFVIKTAFDYYRKPVKTINL</sequence>
<proteinExistence type="predicted"/>
<organism evidence="4 5">
    <name type="scientific">Lutispora thermophila DSM 19022</name>
    <dbReference type="NCBI Taxonomy" id="1122184"/>
    <lineage>
        <taxon>Bacteria</taxon>
        <taxon>Bacillati</taxon>
        <taxon>Bacillota</taxon>
        <taxon>Clostridia</taxon>
        <taxon>Lutisporales</taxon>
        <taxon>Lutisporaceae</taxon>
        <taxon>Lutispora</taxon>
    </lineage>
</organism>
<dbReference type="PANTHER" id="PTHR43420">
    <property type="entry name" value="ACETYLTRANSFERASE"/>
    <property type="match status" value="1"/>
</dbReference>